<dbReference type="SUPFAM" id="SSF103473">
    <property type="entry name" value="MFS general substrate transporter"/>
    <property type="match status" value="1"/>
</dbReference>
<feature type="transmembrane region" description="Helical" evidence="6">
    <location>
        <begin position="179"/>
        <end position="201"/>
    </location>
</feature>
<dbReference type="Proteomes" id="UP001190336">
    <property type="component" value="Chromosome"/>
</dbReference>
<evidence type="ECO:0000256" key="2">
    <source>
        <dbReference type="ARBA" id="ARBA00022448"/>
    </source>
</evidence>
<feature type="transmembrane region" description="Helical" evidence="6">
    <location>
        <begin position="152"/>
        <end position="173"/>
    </location>
</feature>
<feature type="domain" description="Major facilitator superfamily (MFS) profile" evidence="7">
    <location>
        <begin position="26"/>
        <end position="465"/>
    </location>
</feature>
<dbReference type="InterPro" id="IPR036259">
    <property type="entry name" value="MFS_trans_sf"/>
</dbReference>
<feature type="transmembrane region" description="Helical" evidence="6">
    <location>
        <begin position="60"/>
        <end position="84"/>
    </location>
</feature>
<keyword evidence="5 6" id="KW-0472">Membrane</keyword>
<feature type="transmembrane region" description="Helical" evidence="6">
    <location>
        <begin position="213"/>
        <end position="231"/>
    </location>
</feature>
<dbReference type="RefSeq" id="WP_308476677.1">
    <property type="nucleotide sequence ID" value="NZ_OY726394.1"/>
</dbReference>
<keyword evidence="4 6" id="KW-1133">Transmembrane helix</keyword>
<accession>A0ABM9LE30</accession>
<evidence type="ECO:0000259" key="7">
    <source>
        <dbReference type="PROSITE" id="PS50850"/>
    </source>
</evidence>
<keyword evidence="2" id="KW-0813">Transport</keyword>
<feature type="transmembrane region" description="Helical" evidence="6">
    <location>
        <begin position="371"/>
        <end position="391"/>
    </location>
</feature>
<evidence type="ECO:0000313" key="9">
    <source>
        <dbReference type="Proteomes" id="UP001190336"/>
    </source>
</evidence>
<comment type="subcellular location">
    <subcellularLocation>
        <location evidence="1">Cell membrane</location>
        <topology evidence="1">Multi-pass membrane protein</topology>
    </subcellularLocation>
</comment>
<dbReference type="InterPro" id="IPR001958">
    <property type="entry name" value="Tet-R_TetA/multi-R_MdtG-like"/>
</dbReference>
<feature type="transmembrane region" description="Helical" evidence="6">
    <location>
        <begin position="237"/>
        <end position="257"/>
    </location>
</feature>
<feature type="transmembrane region" description="Helical" evidence="6">
    <location>
        <begin position="91"/>
        <end position="112"/>
    </location>
</feature>
<reference evidence="8 9" key="1">
    <citation type="submission" date="2023-08" db="EMBL/GenBank/DDBJ databases">
        <authorList>
            <person name="Folkvardsen B D."/>
            <person name="Norman A."/>
        </authorList>
    </citation>
    <scope>NUCLEOTIDE SEQUENCE [LARGE SCALE GENOMIC DNA]</scope>
    <source>
        <strain evidence="8 9">Mu0083</strain>
    </source>
</reference>
<sequence>MEAGTSDPAVSTGSWRELLGKRYLGMSAVLAGGVALYATNEFLTISMLPSTVKDIGGERFYAWVTTLYLVGSVLAAATANAVLVRIGSRSSYLLGLLSFGLGAVICAVAPQMEVLLVGRTLQGMGGGLLAGLGYALINAVLPSWLWTRASGLVSAMWGVGTLVGPAAGGLFAQFGVWRWAFGVMAVLSAVMCVAVTAVLTAGRGGYRGEPMQIPVRSLLLLGGAALLVSVAQLPRNFFGAAALLFAGAVLLVLFLLVDRRSSASVLPPSVFHGGREKWIYLTLGLLMATTKANLYIPLLGQRLAHLPPVMAGFLGAALSTGWTISEIASASVNKVRVIVALVITAPLVMAAGLAVVAFARMNRYNPTAVAAIWALALLVVGIGVGAGWPHLSAWAMSSVDDPAEGGTAATAINTVQLIGGAFGAGFAGLVVNTAISTGLPAARWLFAIFAMLAVLGCVVATRASRGAGALVRVTS</sequence>
<protein>
    <submittedName>
        <fullName evidence="8">MFS transporter</fullName>
    </submittedName>
</protein>
<proteinExistence type="predicted"/>
<evidence type="ECO:0000256" key="4">
    <source>
        <dbReference type="ARBA" id="ARBA00022989"/>
    </source>
</evidence>
<gene>
    <name evidence="8" type="ORF">MU0083_001683</name>
</gene>
<feature type="transmembrane region" description="Helical" evidence="6">
    <location>
        <begin position="278"/>
        <end position="298"/>
    </location>
</feature>
<dbReference type="EMBL" id="OY726394">
    <property type="protein sequence ID" value="CAJ1497482.1"/>
    <property type="molecule type" value="Genomic_DNA"/>
</dbReference>
<evidence type="ECO:0000313" key="8">
    <source>
        <dbReference type="EMBL" id="CAJ1497482.1"/>
    </source>
</evidence>
<feature type="transmembrane region" description="Helical" evidence="6">
    <location>
        <begin position="412"/>
        <end position="435"/>
    </location>
</feature>
<dbReference type="InterPro" id="IPR011701">
    <property type="entry name" value="MFS"/>
</dbReference>
<evidence type="ECO:0000256" key="1">
    <source>
        <dbReference type="ARBA" id="ARBA00004651"/>
    </source>
</evidence>
<dbReference type="PANTHER" id="PTHR23501">
    <property type="entry name" value="MAJOR FACILITATOR SUPERFAMILY"/>
    <property type="match status" value="1"/>
</dbReference>
<keyword evidence="3 6" id="KW-0812">Transmembrane</keyword>
<dbReference type="PANTHER" id="PTHR23501:SF154">
    <property type="entry name" value="MULTIDRUG-EFFLUX TRANSPORTER RV1634-RELATED"/>
    <property type="match status" value="1"/>
</dbReference>
<evidence type="ECO:0000256" key="6">
    <source>
        <dbReference type="SAM" id="Phobius"/>
    </source>
</evidence>
<feature type="transmembrane region" description="Helical" evidence="6">
    <location>
        <begin position="23"/>
        <end position="40"/>
    </location>
</feature>
<dbReference type="Gene3D" id="1.20.1250.20">
    <property type="entry name" value="MFS general substrate transporter like domains"/>
    <property type="match status" value="1"/>
</dbReference>
<feature type="transmembrane region" description="Helical" evidence="6">
    <location>
        <begin position="441"/>
        <end position="460"/>
    </location>
</feature>
<name>A0ABM9LE30_9MYCO</name>
<feature type="transmembrane region" description="Helical" evidence="6">
    <location>
        <begin position="124"/>
        <end position="145"/>
    </location>
</feature>
<dbReference type="PROSITE" id="PS50850">
    <property type="entry name" value="MFS"/>
    <property type="match status" value="1"/>
</dbReference>
<evidence type="ECO:0000256" key="5">
    <source>
        <dbReference type="ARBA" id="ARBA00023136"/>
    </source>
</evidence>
<dbReference type="Gene3D" id="1.20.1720.10">
    <property type="entry name" value="Multidrug resistance protein D"/>
    <property type="match status" value="1"/>
</dbReference>
<dbReference type="PRINTS" id="PR01035">
    <property type="entry name" value="TCRTETA"/>
</dbReference>
<feature type="transmembrane region" description="Helical" evidence="6">
    <location>
        <begin position="337"/>
        <end position="359"/>
    </location>
</feature>
<organism evidence="8 9">
    <name type="scientific">[Mycobacterium] kokjensenii</name>
    <dbReference type="NCBI Taxonomy" id="3064287"/>
    <lineage>
        <taxon>Bacteria</taxon>
        <taxon>Bacillati</taxon>
        <taxon>Actinomycetota</taxon>
        <taxon>Actinomycetes</taxon>
        <taxon>Mycobacteriales</taxon>
        <taxon>Mycobacteriaceae</taxon>
        <taxon>Mycolicibacter</taxon>
    </lineage>
</organism>
<evidence type="ECO:0000256" key="3">
    <source>
        <dbReference type="ARBA" id="ARBA00022692"/>
    </source>
</evidence>
<dbReference type="InterPro" id="IPR020846">
    <property type="entry name" value="MFS_dom"/>
</dbReference>
<dbReference type="Pfam" id="PF07690">
    <property type="entry name" value="MFS_1"/>
    <property type="match status" value="1"/>
</dbReference>
<keyword evidence="9" id="KW-1185">Reference proteome</keyword>